<evidence type="ECO:0000256" key="13">
    <source>
        <dbReference type="ARBA" id="ARBA00022853"/>
    </source>
</evidence>
<dbReference type="GO" id="GO:0140999">
    <property type="term" value="F:histone H3K4 trimethyltransferase activity"/>
    <property type="evidence" value="ECO:0007669"/>
    <property type="project" value="UniProtKB-EC"/>
</dbReference>
<dbReference type="STRING" id="1157616.A0A1Z5T5C5"/>
<dbReference type="InterPro" id="IPR034964">
    <property type="entry name" value="LS"/>
</dbReference>
<evidence type="ECO:0000256" key="12">
    <source>
        <dbReference type="ARBA" id="ARBA00022691"/>
    </source>
</evidence>
<keyword evidence="9" id="KW-0489">Methyltransferase</keyword>
<evidence type="ECO:0000313" key="21">
    <source>
        <dbReference type="EMBL" id="OTA31158.1"/>
    </source>
</evidence>
<evidence type="ECO:0000256" key="14">
    <source>
        <dbReference type="ARBA" id="ARBA00023242"/>
    </source>
</evidence>
<dbReference type="GO" id="GO:0009231">
    <property type="term" value="P:riboflavin biosynthetic process"/>
    <property type="evidence" value="ECO:0007669"/>
    <property type="project" value="UniProtKB-UniPathway"/>
</dbReference>
<dbReference type="OrthoDB" id="308383at2759"/>
<evidence type="ECO:0000256" key="15">
    <source>
        <dbReference type="ARBA" id="ARBA00030093"/>
    </source>
</evidence>
<comment type="subcellular location">
    <subcellularLocation>
        <location evidence="2">Chromosome</location>
    </subcellularLocation>
    <subcellularLocation>
        <location evidence="1">Nucleus</location>
    </subcellularLocation>
</comment>
<evidence type="ECO:0000256" key="7">
    <source>
        <dbReference type="ARBA" id="ARBA00015839"/>
    </source>
</evidence>
<dbReference type="VEuPathDB" id="FungiDB:BTJ68_08537"/>
<dbReference type="GO" id="GO:0005694">
    <property type="term" value="C:chromosome"/>
    <property type="evidence" value="ECO:0007669"/>
    <property type="project" value="UniProtKB-SubCell"/>
</dbReference>
<dbReference type="Gene3D" id="3.40.50.960">
    <property type="entry name" value="Lumazine/riboflavin synthase"/>
    <property type="match status" value="1"/>
</dbReference>
<comment type="similarity">
    <text evidence="4">Belongs to the DMRL synthase family.</text>
</comment>
<dbReference type="SMART" id="SM01291">
    <property type="entry name" value="N-SET"/>
    <property type="match status" value="1"/>
</dbReference>
<dbReference type="InterPro" id="IPR017111">
    <property type="entry name" value="Set1_fungi"/>
</dbReference>
<dbReference type="Pfam" id="PF00856">
    <property type="entry name" value="SET"/>
    <property type="match status" value="1"/>
</dbReference>
<dbReference type="PANTHER" id="PTHR45814">
    <property type="entry name" value="HISTONE-LYSINE N-METHYLTRANSFERASE SETD1"/>
    <property type="match status" value="1"/>
</dbReference>
<accession>A0A1Z5T5C5</accession>
<dbReference type="AlphaFoldDB" id="A0A1Z5T5C5"/>
<dbReference type="InterPro" id="IPR036467">
    <property type="entry name" value="LS/RS_sf"/>
</dbReference>
<dbReference type="PROSITE" id="PS51572">
    <property type="entry name" value="SAM_MT43_1"/>
    <property type="match status" value="1"/>
</dbReference>
<dbReference type="UniPathway" id="UPA00275">
    <property type="reaction ID" value="UER00404"/>
</dbReference>
<evidence type="ECO:0000259" key="20">
    <source>
        <dbReference type="PROSITE" id="PS50280"/>
    </source>
</evidence>
<evidence type="ECO:0000256" key="11">
    <source>
        <dbReference type="ARBA" id="ARBA00022679"/>
    </source>
</evidence>
<feature type="compositionally biased region" description="Basic and acidic residues" evidence="19">
    <location>
        <begin position="478"/>
        <end position="495"/>
    </location>
</feature>
<evidence type="ECO:0000256" key="10">
    <source>
        <dbReference type="ARBA" id="ARBA00022619"/>
    </source>
</evidence>
<evidence type="ECO:0000256" key="19">
    <source>
        <dbReference type="SAM" id="MobiDB-lite"/>
    </source>
</evidence>
<dbReference type="Pfam" id="PF11764">
    <property type="entry name" value="N-SET"/>
    <property type="match status" value="1"/>
</dbReference>
<comment type="catalytic activity">
    <reaction evidence="17">
        <text>(2S)-2-hydroxy-3-oxobutyl phosphate + 5-amino-6-(D-ribitylamino)uracil = 6,7-dimethyl-8-(1-D-ribityl)lumazine + phosphate + 2 H2O + H(+)</text>
        <dbReference type="Rhea" id="RHEA:26152"/>
        <dbReference type="ChEBI" id="CHEBI:15377"/>
        <dbReference type="ChEBI" id="CHEBI:15378"/>
        <dbReference type="ChEBI" id="CHEBI:15934"/>
        <dbReference type="ChEBI" id="CHEBI:43474"/>
        <dbReference type="ChEBI" id="CHEBI:58201"/>
        <dbReference type="ChEBI" id="CHEBI:58830"/>
        <dbReference type="EC" id="2.5.1.78"/>
    </reaction>
</comment>
<proteinExistence type="inferred from homology"/>
<dbReference type="Proteomes" id="UP000194280">
    <property type="component" value="Unassembled WGS sequence"/>
</dbReference>
<feature type="region of interest" description="Disordered" evidence="19">
    <location>
        <begin position="360"/>
        <end position="535"/>
    </location>
</feature>
<feature type="compositionally biased region" description="Basic and acidic residues" evidence="19">
    <location>
        <begin position="369"/>
        <end position="378"/>
    </location>
</feature>
<feature type="domain" description="SET" evidence="20">
    <location>
        <begin position="888"/>
        <end position="1005"/>
    </location>
</feature>
<feature type="coiled-coil region" evidence="18">
    <location>
        <begin position="639"/>
        <end position="685"/>
    </location>
</feature>
<evidence type="ECO:0000256" key="6">
    <source>
        <dbReference type="ARBA" id="ARBA00012664"/>
    </source>
</evidence>
<dbReference type="GO" id="GO:0032259">
    <property type="term" value="P:methylation"/>
    <property type="evidence" value="ECO:0007669"/>
    <property type="project" value="UniProtKB-KW"/>
</dbReference>
<dbReference type="Gene3D" id="2.170.270.10">
    <property type="entry name" value="SET domain"/>
    <property type="match status" value="1"/>
</dbReference>
<feature type="region of interest" description="Disordered" evidence="19">
    <location>
        <begin position="1"/>
        <end position="154"/>
    </location>
</feature>
<sequence length="1215" mass="135395">MSHSSGGVDALRRSASPGMLKRKRETPDFTHSRASPTSHGGSKSAKSGSSSATFTSSRLSHSTSAYDRQHSHTNYHSPDSDELQQSESGDTLRGIGSASSLASTASSVFSSNSHAFAQNRKPSFANGLTPLTNHSYSSPPKPSSPAPTTAHTSKMAPSLDGAAYIAHAANTTKEHRPNMLPPPGKAKGYRVVWDPELDGKLSREERKRATIRKREFGTEKRLKAYDWREIRLDRTGYYVVFEDSKRGEDETERCYTECNMAALFTYKMQMECQKYGNPNYERSPSPERVIAEQQRKEDFERLKREEEEDLEIEKRNRAENLDPVFGALEQLRTELRDKIMSDIKTRIAIPVFHEALDPAKHTAKRRKLGLPEHAETENKSSSTNSLLFDKGGASPSHQSKGPGGSRMSHASRPLRPHDPNQQRGRKSDRDKDMRVGGGNAFADERRRVPVRKPQPQAARGLHFRLQQMYEADEEDSDDERRTTFTRDTEDQESRPLSRASRTSTPFDTDSAAGESATPKSKRRKGSEWQEEEKEVFEPYQKQLVGHLLHKEPEDLATRELELVVSTLPRSSRYATRARTELFIRQRSKADDDLFQIKSEPAAKSDHAVGSLGKDVEMSGMEKEHIAAPEVKEKTKKKPRKTKKQLLEEQEALKAEARKAKEIAEVQDTVDKIERKELELEAVEEADEKDMVSAFTHDKPHRTVEDDQDLVLDIDGWQDIIKDSEDLAFARKALADDPAYAIGDAKVWAWKQKEIKALNSGGVQGPVQHETGIQGYYVPNSTGSARTEGVKKILNEEKSKYLPHRIKVQKQREERQAMLKANPQAAVEATKITAAEKLASTATSRSNRVNNRRLVNDINLQKQSLAASGNLGTEADVAIRFNQLKKRKKLVKFDRSAIHGWGLYAEENIAMNDLIIEYVGEKVRQKVADLREFRYEKQGVGSSYLFRMMDDEIVDATKKGGIARFINHSCSPNCTAKIIRVEGTPRIVIYAMKDIGKNEELTYDYKFEREIGSTDRSNLRIGIVHGRWNTKIIESLLTGARKSLKAAGVKDENIVVQSVPGSYELPYAVQRMYTASQSQANSAGGVLTSATDLLSQSTTDLTNMPKEGGAGKSGGSSSGSNQPFDAIIAVGALIKGSTMHFEYIADAVSHGLMKVQLDTGCPVVFGLLTLLNEQQGLERAGIDEAGKGHNHGEDWGNAAVELGAKRKGWQEGTYVE</sequence>
<keyword evidence="12" id="KW-0949">S-adenosyl-L-methionine</keyword>
<dbReference type="GO" id="GO:0048188">
    <property type="term" value="C:Set1C/COMPASS complex"/>
    <property type="evidence" value="ECO:0007669"/>
    <property type="project" value="InterPro"/>
</dbReference>
<feature type="region of interest" description="Disordered" evidence="19">
    <location>
        <begin position="1098"/>
        <end position="1118"/>
    </location>
</feature>
<dbReference type="InterPro" id="IPR044570">
    <property type="entry name" value="Set1-like"/>
</dbReference>
<dbReference type="HAMAP" id="MF_00178">
    <property type="entry name" value="Lumazine_synth"/>
    <property type="match status" value="1"/>
</dbReference>
<feature type="compositionally biased region" description="Gly residues" evidence="19">
    <location>
        <begin position="1107"/>
        <end position="1116"/>
    </location>
</feature>
<dbReference type="InterPro" id="IPR001214">
    <property type="entry name" value="SET_dom"/>
</dbReference>
<name>A0A1Z5T5C5_HORWE</name>
<comment type="catalytic activity">
    <reaction evidence="16">
        <text>L-lysyl(4)-[histone H3] + 3 S-adenosyl-L-methionine = N(6),N(6),N(6)-trimethyl-L-lysyl(4)-[histone H3] + 3 S-adenosyl-L-homocysteine + 3 H(+)</text>
        <dbReference type="Rhea" id="RHEA:60260"/>
        <dbReference type="Rhea" id="RHEA-COMP:15537"/>
        <dbReference type="Rhea" id="RHEA-COMP:15547"/>
        <dbReference type="ChEBI" id="CHEBI:15378"/>
        <dbReference type="ChEBI" id="CHEBI:29969"/>
        <dbReference type="ChEBI" id="CHEBI:57856"/>
        <dbReference type="ChEBI" id="CHEBI:59789"/>
        <dbReference type="ChEBI" id="CHEBI:61961"/>
        <dbReference type="EC" id="2.1.1.354"/>
    </reaction>
</comment>
<keyword evidence="8" id="KW-0158">Chromosome</keyword>
<dbReference type="PANTHER" id="PTHR45814:SF2">
    <property type="entry name" value="HISTONE-LYSINE N-METHYLTRANSFERASE SETD1"/>
    <property type="match status" value="1"/>
</dbReference>
<evidence type="ECO:0000313" key="22">
    <source>
        <dbReference type="Proteomes" id="UP000194280"/>
    </source>
</evidence>
<evidence type="ECO:0000256" key="8">
    <source>
        <dbReference type="ARBA" id="ARBA00022454"/>
    </source>
</evidence>
<evidence type="ECO:0000256" key="2">
    <source>
        <dbReference type="ARBA" id="ARBA00004286"/>
    </source>
</evidence>
<evidence type="ECO:0000256" key="18">
    <source>
        <dbReference type="SAM" id="Coils"/>
    </source>
</evidence>
<dbReference type="InterPro" id="IPR002180">
    <property type="entry name" value="LS/RS"/>
</dbReference>
<reference evidence="21 22" key="1">
    <citation type="submission" date="2017-01" db="EMBL/GenBank/DDBJ databases">
        <title>The recent genome duplication of the halophilic yeast Hortaea werneckii: insights from long-read sequencing.</title>
        <authorList>
            <person name="Sinha S."/>
            <person name="Flibotte S."/>
            <person name="Neira M."/>
            <person name="Lenassi M."/>
            <person name="Gostincar C."/>
            <person name="Stajich J.E."/>
            <person name="Nislow C.E."/>
        </authorList>
    </citation>
    <scope>NUCLEOTIDE SEQUENCE [LARGE SCALE GENOMIC DNA]</scope>
    <source>
        <strain evidence="21 22">EXF-2000</strain>
    </source>
</reference>
<dbReference type="EC" id="2.1.1.354" evidence="5"/>
<keyword evidence="18" id="KW-0175">Coiled coil</keyword>
<dbReference type="EC" id="2.5.1.78" evidence="6"/>
<dbReference type="GO" id="GO:0009349">
    <property type="term" value="C:riboflavin synthase complex"/>
    <property type="evidence" value="ECO:0007669"/>
    <property type="project" value="InterPro"/>
</dbReference>
<dbReference type="PROSITE" id="PS50280">
    <property type="entry name" value="SET"/>
    <property type="match status" value="1"/>
</dbReference>
<feature type="coiled-coil region" evidence="18">
    <location>
        <begin position="288"/>
        <end position="316"/>
    </location>
</feature>
<keyword evidence="10" id="KW-0686">Riboflavin biosynthesis</keyword>
<evidence type="ECO:0000256" key="17">
    <source>
        <dbReference type="ARBA" id="ARBA00048785"/>
    </source>
</evidence>
<feature type="compositionally biased region" description="Polar residues" evidence="19">
    <location>
        <begin position="72"/>
        <end position="89"/>
    </location>
</feature>
<dbReference type="InterPro" id="IPR046341">
    <property type="entry name" value="SET_dom_sf"/>
</dbReference>
<evidence type="ECO:0000256" key="9">
    <source>
        <dbReference type="ARBA" id="ARBA00022603"/>
    </source>
</evidence>
<dbReference type="SUPFAM" id="SSF52121">
    <property type="entry name" value="Lumazine synthase"/>
    <property type="match status" value="1"/>
</dbReference>
<evidence type="ECO:0000256" key="4">
    <source>
        <dbReference type="ARBA" id="ARBA00007424"/>
    </source>
</evidence>
<dbReference type="InParanoid" id="A0A1Z5T5C5"/>
<feature type="compositionally biased region" description="Basic and acidic residues" evidence="19">
    <location>
        <begin position="415"/>
        <end position="434"/>
    </location>
</feature>
<dbReference type="InterPro" id="IPR024657">
    <property type="entry name" value="COMPASS_Set1_N-SET"/>
</dbReference>
<evidence type="ECO:0000256" key="1">
    <source>
        <dbReference type="ARBA" id="ARBA00004123"/>
    </source>
</evidence>
<feature type="compositionally biased region" description="Low complexity" evidence="19">
    <location>
        <begin position="97"/>
        <end position="117"/>
    </location>
</feature>
<comment type="pathway">
    <text evidence="3">Cofactor biosynthesis; riboflavin biosynthesis; riboflavin from 2-hydroxy-3-oxobutyl phosphate and 5-amino-6-(D-ribitylamino)uracil: step 1/2.</text>
</comment>
<evidence type="ECO:0000256" key="16">
    <source>
        <dbReference type="ARBA" id="ARBA00047571"/>
    </source>
</evidence>
<dbReference type="Pfam" id="PF11767">
    <property type="entry name" value="SET_assoc"/>
    <property type="match status" value="1"/>
</dbReference>
<protein>
    <recommendedName>
        <fullName evidence="7">Histone-lysine N-methyltransferase, H3 lysine-4 specific</fullName>
        <ecNumber evidence="5">2.1.1.354</ecNumber>
        <ecNumber evidence="6">2.5.1.78</ecNumber>
    </recommendedName>
    <alternativeName>
        <fullName evidence="15">SET domain-containing protein 1</fullName>
    </alternativeName>
</protein>
<organism evidence="21 22">
    <name type="scientific">Hortaea werneckii EXF-2000</name>
    <dbReference type="NCBI Taxonomy" id="1157616"/>
    <lineage>
        <taxon>Eukaryota</taxon>
        <taxon>Fungi</taxon>
        <taxon>Dikarya</taxon>
        <taxon>Ascomycota</taxon>
        <taxon>Pezizomycotina</taxon>
        <taxon>Dothideomycetes</taxon>
        <taxon>Dothideomycetidae</taxon>
        <taxon>Mycosphaerellales</taxon>
        <taxon>Teratosphaeriaceae</taxon>
        <taxon>Hortaea</taxon>
    </lineage>
</organism>
<dbReference type="SMART" id="SM00317">
    <property type="entry name" value="SET"/>
    <property type="match status" value="1"/>
</dbReference>
<dbReference type="SUPFAM" id="SSF82199">
    <property type="entry name" value="SET domain"/>
    <property type="match status" value="1"/>
</dbReference>
<comment type="caution">
    <text evidence="21">The sequence shown here is derived from an EMBL/GenBank/DDBJ whole genome shotgun (WGS) entry which is preliminary data.</text>
</comment>
<keyword evidence="11" id="KW-0808">Transferase</keyword>
<keyword evidence="22" id="KW-1185">Reference proteome</keyword>
<gene>
    <name evidence="21" type="ORF">BTJ68_08537</name>
</gene>
<dbReference type="CDD" id="cd09209">
    <property type="entry name" value="Lumazine_synthase-I"/>
    <property type="match status" value="1"/>
</dbReference>
<dbReference type="GO" id="GO:0000906">
    <property type="term" value="F:6,7-dimethyl-8-ribityllumazine synthase activity"/>
    <property type="evidence" value="ECO:0007669"/>
    <property type="project" value="UniProtKB-EC"/>
</dbReference>
<dbReference type="FunFam" id="3.40.50.960:FF:000005">
    <property type="entry name" value="6,7-dimethyl-8-ribityllumazine synthase"/>
    <property type="match status" value="1"/>
</dbReference>
<evidence type="ECO:0000256" key="3">
    <source>
        <dbReference type="ARBA" id="ARBA00004917"/>
    </source>
</evidence>
<evidence type="ECO:0000256" key="5">
    <source>
        <dbReference type="ARBA" id="ARBA00012182"/>
    </source>
</evidence>
<keyword evidence="13" id="KW-0156">Chromatin regulator</keyword>
<keyword evidence="14" id="KW-0539">Nucleus</keyword>
<dbReference type="EMBL" id="MUNK01000120">
    <property type="protein sequence ID" value="OTA31158.1"/>
    <property type="molecule type" value="Genomic_DNA"/>
</dbReference>
<dbReference type="InterPro" id="IPR024636">
    <property type="entry name" value="SET_assoc"/>
</dbReference>
<dbReference type="Pfam" id="PF00885">
    <property type="entry name" value="DMRL_synthase"/>
    <property type="match status" value="2"/>
</dbReference>
<feature type="compositionally biased region" description="Low complexity" evidence="19">
    <location>
        <begin position="37"/>
        <end position="62"/>
    </location>
</feature>